<gene>
    <name evidence="2" type="primary">NCL1_61060</name>
    <name evidence="2" type="ORF">TNIN_446431</name>
</gene>
<dbReference type="EMBL" id="BMAV01002003">
    <property type="protein sequence ID" value="GFY40618.1"/>
    <property type="molecule type" value="Genomic_DNA"/>
</dbReference>
<feature type="region of interest" description="Disordered" evidence="1">
    <location>
        <begin position="112"/>
        <end position="216"/>
    </location>
</feature>
<feature type="compositionally biased region" description="Polar residues" evidence="1">
    <location>
        <begin position="1"/>
        <end position="20"/>
    </location>
</feature>
<feature type="region of interest" description="Disordered" evidence="1">
    <location>
        <begin position="1"/>
        <end position="28"/>
    </location>
</feature>
<evidence type="ECO:0000313" key="2">
    <source>
        <dbReference type="EMBL" id="GFY40618.1"/>
    </source>
</evidence>
<protein>
    <submittedName>
        <fullName evidence="2">Uncharacterized protein</fullName>
    </submittedName>
</protein>
<evidence type="ECO:0000256" key="1">
    <source>
        <dbReference type="SAM" id="MobiDB-lite"/>
    </source>
</evidence>
<accession>A0A8X6WSN7</accession>
<feature type="compositionally biased region" description="Polar residues" evidence="1">
    <location>
        <begin position="170"/>
        <end position="189"/>
    </location>
</feature>
<reference evidence="2" key="1">
    <citation type="submission" date="2020-08" db="EMBL/GenBank/DDBJ databases">
        <title>Multicomponent nature underlies the extraordinary mechanical properties of spider dragline silk.</title>
        <authorList>
            <person name="Kono N."/>
            <person name="Nakamura H."/>
            <person name="Mori M."/>
            <person name="Yoshida Y."/>
            <person name="Ohtoshi R."/>
            <person name="Malay A.D."/>
            <person name="Moran D.A.P."/>
            <person name="Tomita M."/>
            <person name="Numata K."/>
            <person name="Arakawa K."/>
        </authorList>
    </citation>
    <scope>NUCLEOTIDE SEQUENCE</scope>
</reference>
<name>A0A8X6WSN7_9ARAC</name>
<keyword evidence="3" id="KW-1185">Reference proteome</keyword>
<dbReference type="Proteomes" id="UP000886998">
    <property type="component" value="Unassembled WGS sequence"/>
</dbReference>
<feature type="compositionally biased region" description="Basic residues" evidence="1">
    <location>
        <begin position="134"/>
        <end position="143"/>
    </location>
</feature>
<evidence type="ECO:0000313" key="3">
    <source>
        <dbReference type="Proteomes" id="UP000886998"/>
    </source>
</evidence>
<organism evidence="2 3">
    <name type="scientific">Trichonephila inaurata madagascariensis</name>
    <dbReference type="NCBI Taxonomy" id="2747483"/>
    <lineage>
        <taxon>Eukaryota</taxon>
        <taxon>Metazoa</taxon>
        <taxon>Ecdysozoa</taxon>
        <taxon>Arthropoda</taxon>
        <taxon>Chelicerata</taxon>
        <taxon>Arachnida</taxon>
        <taxon>Araneae</taxon>
        <taxon>Araneomorphae</taxon>
        <taxon>Entelegynae</taxon>
        <taxon>Araneoidea</taxon>
        <taxon>Nephilidae</taxon>
        <taxon>Trichonephila</taxon>
        <taxon>Trichonephila inaurata</taxon>
    </lineage>
</organism>
<comment type="caution">
    <text evidence="2">The sequence shown here is derived from an EMBL/GenBank/DDBJ whole genome shotgun (WGS) entry which is preliminary data.</text>
</comment>
<dbReference type="AlphaFoldDB" id="A0A8X6WSN7"/>
<proteinExistence type="predicted"/>
<sequence>MSAITSKLNKSRSSTNSSRCGTPKPAEPIAMTDCEKRRLSIERIEHQNVLIEGYKRYLVQEKNTNGDKTEVYKSLQEALIETLAARDDLVSELRILPPCLDENCPDHLTLNSKNNDCDNNVDMIPSDNNSNSKKSSHKRKKSKGSSDGFVFRNKTARPITPTPVVLKPIETNNTFDNLEQDSEIPQSKSPEIPVPKPPERKPSESTKLGKALKRGRDVTVHSLQAFSSVRSK</sequence>